<sequence>MNDRPIKLTYMNVKVGDVEILRLLLPQNDMLTCHSNVAKWNEEFIFENNTKKYLSFMDYFTTHTTIKKILSSKKTEFGLEVLRRTPIHFIICLDFDGIKDSPEIDYGWKLLSKTLETMKNYAGKAGAELYVVFIPFEFQSSNILYERFTRKYGKDPSSIDLEKPNRRLAQLCERFDIACLDLLPAVKNAVSKGNQLYFIRDGHLNVDGHNFIYRILIPEKVFRKEKVLNAF</sequence>
<dbReference type="AlphaFoldDB" id="A0A286U3Q2"/>
<evidence type="ECO:0000313" key="2">
    <source>
        <dbReference type="Proteomes" id="UP000218542"/>
    </source>
</evidence>
<dbReference type="Proteomes" id="UP000218542">
    <property type="component" value="Unassembled WGS sequence"/>
</dbReference>
<proteinExistence type="predicted"/>
<dbReference type="SUPFAM" id="SSF52266">
    <property type="entry name" value="SGNH hydrolase"/>
    <property type="match status" value="1"/>
</dbReference>
<comment type="caution">
    <text evidence="1">The sequence shown here is derived from an EMBL/GenBank/DDBJ whole genome shotgun (WGS) entry which is preliminary data.</text>
</comment>
<organism evidence="1 2">
    <name type="scientific">Candidatus Scalindua japonica</name>
    <dbReference type="NCBI Taxonomy" id="1284222"/>
    <lineage>
        <taxon>Bacteria</taxon>
        <taxon>Pseudomonadati</taxon>
        <taxon>Planctomycetota</taxon>
        <taxon>Candidatus Brocadiia</taxon>
        <taxon>Candidatus Brocadiales</taxon>
        <taxon>Candidatus Scalinduaceae</taxon>
        <taxon>Candidatus Scalindua</taxon>
    </lineage>
</organism>
<dbReference type="EMBL" id="BAOS01000043">
    <property type="protein sequence ID" value="GAX62769.1"/>
    <property type="molecule type" value="Genomic_DNA"/>
</dbReference>
<reference evidence="1 2" key="1">
    <citation type="journal article" date="2017" name="Environ. Microbiol. Rep.">
        <title>Genetic diversity of marine anaerobic ammonium-oxidizing bacteria as revealed by genomic and proteomic analyses of 'Candidatus Scalindua japonica'.</title>
        <authorList>
            <person name="Oshiki M."/>
            <person name="Mizuto K."/>
            <person name="Kimura Z."/>
            <person name="Kindaichi T."/>
            <person name="Satoh H."/>
            <person name="Okabe S."/>
        </authorList>
    </citation>
    <scope>NUCLEOTIDE SEQUENCE [LARGE SCALE GENOMIC DNA]</scope>
    <source>
        <strain evidence="2">husup-a2</strain>
    </source>
</reference>
<gene>
    <name evidence="1" type="ORF">SCALIN_C43_0022</name>
</gene>
<keyword evidence="1" id="KW-0808">Transferase</keyword>
<protein>
    <submittedName>
        <fullName evidence="1">23S rRNA methylase</fullName>
    </submittedName>
</protein>
<dbReference type="GO" id="GO:0008168">
    <property type="term" value="F:methyltransferase activity"/>
    <property type="evidence" value="ECO:0007669"/>
    <property type="project" value="UniProtKB-KW"/>
</dbReference>
<keyword evidence="1" id="KW-0489">Methyltransferase</keyword>
<accession>A0A286U3Q2</accession>
<evidence type="ECO:0000313" key="1">
    <source>
        <dbReference type="EMBL" id="GAX62769.1"/>
    </source>
</evidence>
<dbReference type="GO" id="GO:0032259">
    <property type="term" value="P:methylation"/>
    <property type="evidence" value="ECO:0007669"/>
    <property type="project" value="UniProtKB-KW"/>
</dbReference>
<keyword evidence="2" id="KW-1185">Reference proteome</keyword>
<dbReference type="OrthoDB" id="10020788at2"/>
<name>A0A286U3Q2_9BACT</name>